<reference evidence="9" key="1">
    <citation type="journal article" date="2020" name="Stud. Mycol.">
        <title>101 Dothideomycetes genomes: a test case for predicting lifestyles and emergence of pathogens.</title>
        <authorList>
            <person name="Haridas S."/>
            <person name="Albert R."/>
            <person name="Binder M."/>
            <person name="Bloem J."/>
            <person name="Labutti K."/>
            <person name="Salamov A."/>
            <person name="Andreopoulos B."/>
            <person name="Baker S."/>
            <person name="Barry K."/>
            <person name="Bills G."/>
            <person name="Bluhm B."/>
            <person name="Cannon C."/>
            <person name="Castanera R."/>
            <person name="Culley D."/>
            <person name="Daum C."/>
            <person name="Ezra D."/>
            <person name="Gonzalez J."/>
            <person name="Henrissat B."/>
            <person name="Kuo A."/>
            <person name="Liang C."/>
            <person name="Lipzen A."/>
            <person name="Lutzoni F."/>
            <person name="Magnuson J."/>
            <person name="Mondo S."/>
            <person name="Nolan M."/>
            <person name="Ohm R."/>
            <person name="Pangilinan J."/>
            <person name="Park H.-J."/>
            <person name="Ramirez L."/>
            <person name="Alfaro M."/>
            <person name="Sun H."/>
            <person name="Tritt A."/>
            <person name="Yoshinaga Y."/>
            <person name="Zwiers L.-H."/>
            <person name="Turgeon B."/>
            <person name="Goodwin S."/>
            <person name="Spatafora J."/>
            <person name="Crous P."/>
            <person name="Grigoriev I."/>
        </authorList>
    </citation>
    <scope>NUCLEOTIDE SEQUENCE</scope>
    <source>
        <strain evidence="9">CBS 133067</strain>
    </source>
</reference>
<keyword evidence="5 7" id="KW-1133">Transmembrane helix</keyword>
<evidence type="ECO:0000256" key="5">
    <source>
        <dbReference type="ARBA" id="ARBA00022989"/>
    </source>
</evidence>
<keyword evidence="3" id="KW-0813">Transport</keyword>
<gene>
    <name evidence="9" type="ORF">NA57DRAFT_34994</name>
</gene>
<dbReference type="InterPro" id="IPR005829">
    <property type="entry name" value="Sugar_transporter_CS"/>
</dbReference>
<evidence type="ECO:0000256" key="7">
    <source>
        <dbReference type="SAM" id="Phobius"/>
    </source>
</evidence>
<evidence type="ECO:0000256" key="3">
    <source>
        <dbReference type="ARBA" id="ARBA00022448"/>
    </source>
</evidence>
<comment type="similarity">
    <text evidence="2">Belongs to the major facilitator superfamily. Sugar transporter (TC 2.A.1.1) family.</text>
</comment>
<evidence type="ECO:0000259" key="8">
    <source>
        <dbReference type="PROSITE" id="PS50850"/>
    </source>
</evidence>
<evidence type="ECO:0000313" key="10">
    <source>
        <dbReference type="Proteomes" id="UP000799772"/>
    </source>
</evidence>
<comment type="caution">
    <text evidence="9">The sequence shown here is derived from an EMBL/GenBank/DDBJ whole genome shotgun (WGS) entry which is preliminary data.</text>
</comment>
<evidence type="ECO:0000256" key="1">
    <source>
        <dbReference type="ARBA" id="ARBA00004141"/>
    </source>
</evidence>
<proteinExistence type="inferred from homology"/>
<sequence length="503" mass="55233">MGKVTAYQAGVVAFVALGAFTYGFAFAVFVTSIGQPGFYAYFNLDSTSSYTASIIGAVNSLFAAGAAAGAIIQGWVGDWLGRKKAIIISQLFCVGGGALCAGSVNIAMLVSCRFFQGIGLGQSITLVSVYLTEVAHKNNRGLLSGLTACSLASGYVVCSWVGFAAFFSSNQVLQWRLPLALACVSPLITLSGIYWIPESPRYLVWAERKEEAWTVLRRLHHDASDPEELSAHAEFQQIVLQVDYDKQQNTGYIQMFRKPTWRGRSLLVIFLLFATQATGILGIGNFQVLIYNSLGITGYMALLFYCMYALIGTIPNFFCAYFMDRIGRRRLLLMGYVAVTLLLIVEMLLQKQYIGTTSKAGNAAAVAMLWIWVGLYGFFLDPPQFVYCAEIFPTTLRAKGIALGFAAYFVGAITFTTPSATAFNNIGWKMYLVYIACNCVTVVVIYFFVPETSNLSLEEIGELFGDKVVVHLTADGHGIVEEEEVKQIEAEKSVHERIERIEV</sequence>
<comment type="subcellular location">
    <subcellularLocation>
        <location evidence="1">Membrane</location>
        <topology evidence="1">Multi-pass membrane protein</topology>
    </subcellularLocation>
</comment>
<evidence type="ECO:0000256" key="6">
    <source>
        <dbReference type="ARBA" id="ARBA00023136"/>
    </source>
</evidence>
<feature type="transmembrane region" description="Helical" evidence="7">
    <location>
        <begin position="54"/>
        <end position="76"/>
    </location>
</feature>
<keyword evidence="4 7" id="KW-0812">Transmembrane</keyword>
<dbReference type="OrthoDB" id="6612291at2759"/>
<dbReference type="PANTHER" id="PTHR48022:SF11">
    <property type="entry name" value="MONOSACCHARIDE TRANSPORTER (HXT8), PUTATIVE (AFU_ORTHOLOGUE AFUA_2G08120)-RELATED"/>
    <property type="match status" value="1"/>
</dbReference>
<dbReference type="EMBL" id="ML978123">
    <property type="protein sequence ID" value="KAF2102097.1"/>
    <property type="molecule type" value="Genomic_DNA"/>
</dbReference>
<evidence type="ECO:0000313" key="9">
    <source>
        <dbReference type="EMBL" id="KAF2102097.1"/>
    </source>
</evidence>
<dbReference type="AlphaFoldDB" id="A0A9P4ILT2"/>
<feature type="transmembrane region" description="Helical" evidence="7">
    <location>
        <begin position="361"/>
        <end position="380"/>
    </location>
</feature>
<dbReference type="PANTHER" id="PTHR48022">
    <property type="entry name" value="PLASTIDIC GLUCOSE TRANSPORTER 4"/>
    <property type="match status" value="1"/>
</dbReference>
<feature type="transmembrane region" description="Helical" evidence="7">
    <location>
        <begin position="266"/>
        <end position="290"/>
    </location>
</feature>
<feature type="transmembrane region" description="Helical" evidence="7">
    <location>
        <begin position="296"/>
        <end position="319"/>
    </location>
</feature>
<feature type="transmembrane region" description="Helical" evidence="7">
    <location>
        <begin position="431"/>
        <end position="449"/>
    </location>
</feature>
<keyword evidence="6 7" id="KW-0472">Membrane</keyword>
<feature type="transmembrane region" description="Helical" evidence="7">
    <location>
        <begin position="114"/>
        <end position="131"/>
    </location>
</feature>
<dbReference type="PROSITE" id="PS00217">
    <property type="entry name" value="SUGAR_TRANSPORT_2"/>
    <property type="match status" value="1"/>
</dbReference>
<feature type="transmembrane region" description="Helical" evidence="7">
    <location>
        <begin position="179"/>
        <end position="196"/>
    </location>
</feature>
<evidence type="ECO:0000256" key="4">
    <source>
        <dbReference type="ARBA" id="ARBA00022692"/>
    </source>
</evidence>
<dbReference type="Pfam" id="PF00083">
    <property type="entry name" value="Sugar_tr"/>
    <property type="match status" value="1"/>
</dbReference>
<feature type="transmembrane region" description="Helical" evidence="7">
    <location>
        <begin position="143"/>
        <end position="167"/>
    </location>
</feature>
<protein>
    <submittedName>
        <fullName evidence="9">General substrate transporter</fullName>
    </submittedName>
</protein>
<dbReference type="InterPro" id="IPR020846">
    <property type="entry name" value="MFS_dom"/>
</dbReference>
<feature type="transmembrane region" description="Helical" evidence="7">
    <location>
        <begin position="12"/>
        <end position="34"/>
    </location>
</feature>
<feature type="transmembrane region" description="Helical" evidence="7">
    <location>
        <begin position="401"/>
        <end position="419"/>
    </location>
</feature>
<dbReference type="FunFam" id="1.20.1250.20:FF:000134">
    <property type="entry name" value="MFS sugar transporter protein"/>
    <property type="match status" value="1"/>
</dbReference>
<dbReference type="InterPro" id="IPR005828">
    <property type="entry name" value="MFS_sugar_transport-like"/>
</dbReference>
<organism evidence="9 10">
    <name type="scientific">Rhizodiscina lignyota</name>
    <dbReference type="NCBI Taxonomy" id="1504668"/>
    <lineage>
        <taxon>Eukaryota</taxon>
        <taxon>Fungi</taxon>
        <taxon>Dikarya</taxon>
        <taxon>Ascomycota</taxon>
        <taxon>Pezizomycotina</taxon>
        <taxon>Dothideomycetes</taxon>
        <taxon>Pleosporomycetidae</taxon>
        <taxon>Aulographales</taxon>
        <taxon>Rhizodiscinaceae</taxon>
        <taxon>Rhizodiscina</taxon>
    </lineage>
</organism>
<dbReference type="GO" id="GO:0005351">
    <property type="term" value="F:carbohydrate:proton symporter activity"/>
    <property type="evidence" value="ECO:0007669"/>
    <property type="project" value="TreeGrafter"/>
</dbReference>
<dbReference type="GO" id="GO:0016020">
    <property type="term" value="C:membrane"/>
    <property type="evidence" value="ECO:0007669"/>
    <property type="project" value="UniProtKB-SubCell"/>
</dbReference>
<accession>A0A9P4ILT2</accession>
<dbReference type="InterPro" id="IPR036259">
    <property type="entry name" value="MFS_trans_sf"/>
</dbReference>
<feature type="transmembrane region" description="Helical" evidence="7">
    <location>
        <begin position="331"/>
        <end position="349"/>
    </location>
</feature>
<dbReference type="Proteomes" id="UP000799772">
    <property type="component" value="Unassembled WGS sequence"/>
</dbReference>
<keyword evidence="10" id="KW-1185">Reference proteome</keyword>
<dbReference type="InterPro" id="IPR050360">
    <property type="entry name" value="MFS_Sugar_Transporters"/>
</dbReference>
<dbReference type="SUPFAM" id="SSF103473">
    <property type="entry name" value="MFS general substrate transporter"/>
    <property type="match status" value="1"/>
</dbReference>
<feature type="transmembrane region" description="Helical" evidence="7">
    <location>
        <begin position="88"/>
        <end position="108"/>
    </location>
</feature>
<name>A0A9P4ILT2_9PEZI</name>
<feature type="domain" description="Major facilitator superfamily (MFS) profile" evidence="8">
    <location>
        <begin position="11"/>
        <end position="453"/>
    </location>
</feature>
<dbReference type="Gene3D" id="1.20.1250.20">
    <property type="entry name" value="MFS general substrate transporter like domains"/>
    <property type="match status" value="1"/>
</dbReference>
<dbReference type="PROSITE" id="PS50850">
    <property type="entry name" value="MFS"/>
    <property type="match status" value="1"/>
</dbReference>
<evidence type="ECO:0000256" key="2">
    <source>
        <dbReference type="ARBA" id="ARBA00010992"/>
    </source>
</evidence>